<dbReference type="InterPro" id="IPR001119">
    <property type="entry name" value="SLH_dom"/>
</dbReference>
<evidence type="ECO:0000259" key="2">
    <source>
        <dbReference type="PROSITE" id="PS51272"/>
    </source>
</evidence>
<dbReference type="RefSeq" id="WP_144851950.1">
    <property type="nucleotide sequence ID" value="NZ_VNJI01000038.1"/>
</dbReference>
<feature type="signal peptide" evidence="1">
    <location>
        <begin position="1"/>
        <end position="25"/>
    </location>
</feature>
<feature type="domain" description="SLH" evidence="2">
    <location>
        <begin position="2417"/>
        <end position="2480"/>
    </location>
</feature>
<gene>
    <name evidence="3" type="ORF">FPZ49_24425</name>
</gene>
<organism evidence="3 4">
    <name type="scientific">Paenibacillus cremeus</name>
    <dbReference type="NCBI Taxonomy" id="2163881"/>
    <lineage>
        <taxon>Bacteria</taxon>
        <taxon>Bacillati</taxon>
        <taxon>Bacillota</taxon>
        <taxon>Bacilli</taxon>
        <taxon>Bacillales</taxon>
        <taxon>Paenibacillaceae</taxon>
        <taxon>Paenibacillus</taxon>
    </lineage>
</organism>
<dbReference type="Pfam" id="PF00395">
    <property type="entry name" value="SLH"/>
    <property type="match status" value="3"/>
</dbReference>
<sequence length="2546" mass="276872">MRLFKKTLVFLLALIFILGTNSQIASVLAAEISQPDTTVLQNDFIKITVDNHTGRYGIRTVEGQPIRKKDQNVNLMFKGDDPETSFTTFRIDGTDYIFGNPYKFAADFFSEITPPRIVNNSNGTRQIETVWTIKGVEIKQILMLYTDPTDKKNVGNVNIRYEVVNHSGAQVQLGSRMLLDTMVGSNDGPAFQVGTAYKAPLLVERKLVHNPEDDPTISEEDRPLYKLPPYWVMRDTLDLTNPQATNVMAYGFNNFSEKNINIVDEMIVGHWNGLANTKWDYTPNRNLDYTRDTNDYGTADSAVAFYWNPKSLAVNAAQSFETVYGLGEIVEPDKVFSIRYLDPPQQLATLSDSSAYVDEGIFDLNAEIENLPSFNMEHSSIQVQMELESGLSFVKLDEQGRIVRDGNGKAVLESFRSKQLEFRKTATPEEAENGIIPKFKPGDTITASFKVQAKGKPWPTNKQYLLTARSPETTSKLEGQTDEGIKAQYESSKSNFIVLPPIGKAVPTYSYAVSPKETYSTDVKYINVNLTNIDAYTTGNETVKPNFDVYFKEVATGKRYKVPVQSSVLLNPTDDGFQGDMRITYRGGDEVDKDGQTIPGQTGLGPELPLGEYQVEILYKGDTGGDADIATMYNLTTTQTFAVTDNDVARVREASIIAVYKQTVDLSHVSVSTASQSLDEINEAFPGDPIKDGTALYTAVNNFRNAKMFLGAASKALDPEFELGEFTDPLESLKEVPAYNYELFESEEEMDEFFEDEDKEKLLDIRGMIREVGTDDKKQVIVDTKTERAIINGAVAYKGKDMVFSRGKLDILGMGSHGYGDIPFFDTLFVKGEGTLSVASSGFIFHQGEWSLDFFNGFEKTLGEGYTIKQAEYPVKKNKKDNEEDNTLNGSLRWASGALGDRLNPLRQLMIQLVYFNKHSLFVAPSFMVGGFGVSFNDYILREGGISFGGTISMKVVEAEVRNVIFNDQGFVGIDAGLKFDLNKHLGLIDPEEPEKKEGEPEEPSKPSGEINIVHYVQKVEGVNNEYGIKFSAQLKNMMEIEAELSFKQVDDGRVLPDVIAFGTTLPKPGVLITGATYLTAVRGAVRELADTIAGGTDEDPFPLTIEAGVSLKFGVAPAYHFGDIDLTLKRTGIKLEGSLAFSPKAEPEEDDLIPMLTTALLEAQWVKPWFVRLEAEVDVGGWGFVIGKAGIFVGQNLEKHRIDFEGYIGAKVIIPEDVPVVGGLPLASVFFGLNNDKIWGSIGYLFITIGITYYWGGGVEFGTNSEQQPEGFANLLIEDPKHGPRLMVIGQGMKTVATSWVETEKETREITYRDVAPGVKMMDNGTMSVGIGGITVKNSGRVHEIPMSAVSGNGIIEMEYTDKDMPSFTLKDAAGKPYPVVFDNTGTNPEANAYTQFIPAAKSSDKVDHRKAYIIIPQDRLKDGGKWTLTAVSGVETRLINIPTLPQLKEVSLAKNSADANKFTANWAVDNAKPGDTINLYLAKNALNAEKTQVTKKNADGTEEQIEVLDSGDPGMLIAKDLPVNQNGGVTGSTTRGSMEIDATKVRMMNEDEDIRGLLQQGDYYLRAELKSDVAFGTKTSAEKFEIIDPLAPQEVSDVKIEPAGNGYFELSFKPGEKKNGQDGFERSFVINALQQDNGKLAPYPNFGELMFTESELESHLNKDTGRYEGILVGGWTAMTTKDPKTGAVDPKDVKYTGLKVGENYVVGVSAVTKPTKDADKNENYHYAKRIDSANTLLPIPVKPVLEADPGKLGTHNPKIELLTNKTEQSIDLYSDQQDVEVEAFYNNQSVGKVSLQNDASGSHGTLKLSSFTTDGTYGIELRAKNTRTKDRAVKMLYLTVDTIAPVLYLDEPMPGARTVGGVLKLAGTTSNDGNLKVIVNGDENHATLVTPQANGKFTSQIPIVTSDPTAEVTIKAVDHAGNENVASVVVTNDKFVAPAALVLQQMPVMKPGDQQNLQPLLRMADGKDAQGKPRFRDVPLDEKLLSQVKYSVLTGDAITLSDDGKVTAQSTGASLVQASYQVAEGVTLQAMVAASVAVPAPTALETLGVTSTAVANKPNTTSLALSNTGEMLGYQLVYKVFPKGTSVTETTLNQNVSDWSFLPDNRLIPAKNGELVVVAKRTSSGKLAVAASKVISAKVWTNEGGLAGAAGGGGGGMMGSTTSDTLINGRKVSSDVKDGIASVQVTSKNADPAGTQDLVIASQDTSVKGFKINLEQALSEQAVSKQKNITIDLPIAKVVLTPQMLAGMNQNVELDIRPNSSGAIDAFGQIAASVDASMLASGQGISITTNIPDSNWSSYVSTQIPVPTTIEPKDITAVVLQGPNGEWTPLPWKLDTSGNVQVQLTGQGNVVFLQNDKKFSDVDDSFWGKDSIRQAASKLFVLGKDADRFEPESKITRAEYPTMLLRAAGMMHKAAEADFKDVNSSDWFNRSVAIAANMGVVNGLADGSYAPQAQVSRIEAMAMAGRLLQAVGRGGDLQADEAAKLLSTFADGASIPDWARIPVALCIKNGIIEGSNNQINPQDQLTRTQAAAIAVRLDAWITSN</sequence>
<evidence type="ECO:0000313" key="4">
    <source>
        <dbReference type="Proteomes" id="UP000317036"/>
    </source>
</evidence>
<reference evidence="3 4" key="1">
    <citation type="submission" date="2019-07" db="EMBL/GenBank/DDBJ databases">
        <authorList>
            <person name="Kim J."/>
        </authorList>
    </citation>
    <scope>NUCLEOTIDE SEQUENCE [LARGE SCALE GENOMIC DNA]</scope>
    <source>
        <strain evidence="3 4">JC52</strain>
    </source>
</reference>
<feature type="chain" id="PRO_5038862052" evidence="1">
    <location>
        <begin position="26"/>
        <end position="2546"/>
    </location>
</feature>
<name>A0A559K5G5_9BACL</name>
<dbReference type="InterPro" id="IPR013783">
    <property type="entry name" value="Ig-like_fold"/>
</dbReference>
<comment type="caution">
    <text evidence="3">The sequence shown here is derived from an EMBL/GenBank/DDBJ whole genome shotgun (WGS) entry which is preliminary data.</text>
</comment>
<keyword evidence="4" id="KW-1185">Reference proteome</keyword>
<dbReference type="PROSITE" id="PS51272">
    <property type="entry name" value="SLH"/>
    <property type="match status" value="3"/>
</dbReference>
<proteinExistence type="predicted"/>
<dbReference type="EMBL" id="VNJI01000038">
    <property type="protein sequence ID" value="TVY07388.1"/>
    <property type="molecule type" value="Genomic_DNA"/>
</dbReference>
<dbReference type="Gene3D" id="2.60.40.10">
    <property type="entry name" value="Immunoglobulins"/>
    <property type="match status" value="1"/>
</dbReference>
<dbReference type="OrthoDB" id="1829213at2"/>
<feature type="domain" description="SLH" evidence="2">
    <location>
        <begin position="2357"/>
        <end position="2416"/>
    </location>
</feature>
<dbReference type="Proteomes" id="UP000317036">
    <property type="component" value="Unassembled WGS sequence"/>
</dbReference>
<feature type="domain" description="SLH" evidence="2">
    <location>
        <begin position="2488"/>
        <end position="2546"/>
    </location>
</feature>
<evidence type="ECO:0000256" key="1">
    <source>
        <dbReference type="SAM" id="SignalP"/>
    </source>
</evidence>
<accession>A0A559K5G5</accession>
<protein>
    <submittedName>
        <fullName evidence="3">S-layer homology domain-containing protein</fullName>
    </submittedName>
</protein>
<keyword evidence="1" id="KW-0732">Signal</keyword>
<evidence type="ECO:0000313" key="3">
    <source>
        <dbReference type="EMBL" id="TVY07388.1"/>
    </source>
</evidence>